<dbReference type="Pfam" id="PF24681">
    <property type="entry name" value="Kelch_KLHDC2_KLHL20_DRC7"/>
    <property type="match status" value="1"/>
</dbReference>
<evidence type="ECO:0000256" key="2">
    <source>
        <dbReference type="SAM" id="Coils"/>
    </source>
</evidence>
<name>A0AB34JES8_PRYPA</name>
<dbReference type="SUPFAM" id="SSF82185">
    <property type="entry name" value="Histone H3 K4-specific methyltransferase SET7/9 N-terminal domain"/>
    <property type="match status" value="4"/>
</dbReference>
<feature type="compositionally biased region" description="Basic and acidic residues" evidence="3">
    <location>
        <begin position="604"/>
        <end position="614"/>
    </location>
</feature>
<feature type="compositionally biased region" description="Basic and acidic residues" evidence="3">
    <location>
        <begin position="568"/>
        <end position="592"/>
    </location>
</feature>
<comment type="caution">
    <text evidence="4">The sequence shown here is derived from an EMBL/GenBank/DDBJ whole genome shotgun (WGS) entry which is preliminary data.</text>
</comment>
<feature type="coiled-coil region" evidence="2">
    <location>
        <begin position="145"/>
        <end position="172"/>
    </location>
</feature>
<feature type="region of interest" description="Disordered" evidence="3">
    <location>
        <begin position="1233"/>
        <end position="1256"/>
    </location>
</feature>
<reference evidence="4 5" key="1">
    <citation type="journal article" date="2024" name="Science">
        <title>Giant polyketide synthase enzymes in the biosynthesis of giant marine polyether toxins.</title>
        <authorList>
            <person name="Fallon T.R."/>
            <person name="Shende V.V."/>
            <person name="Wierzbicki I.H."/>
            <person name="Pendleton A.L."/>
            <person name="Watervoot N.F."/>
            <person name="Auber R.P."/>
            <person name="Gonzalez D.J."/>
            <person name="Wisecaver J.H."/>
            <person name="Moore B.S."/>
        </authorList>
    </citation>
    <scope>NUCLEOTIDE SEQUENCE [LARGE SCALE GENOMIC DNA]</scope>
    <source>
        <strain evidence="4 5">12B1</strain>
    </source>
</reference>
<protein>
    <submittedName>
        <fullName evidence="4">Uncharacterized protein</fullName>
    </submittedName>
</protein>
<dbReference type="PANTHER" id="PTHR43215">
    <property type="entry name" value="RADIAL SPOKE HEAD 1 HOMOLOG"/>
    <property type="match status" value="1"/>
</dbReference>
<dbReference type="Gene3D" id="2.20.110.10">
    <property type="entry name" value="Histone H3 K4-specific methyltransferase SET7/9 N-terminal domain"/>
    <property type="match status" value="7"/>
</dbReference>
<sequence length="1297" mass="139570">MLCSPLPTTGHSLEQVDDEIVCFGGLRTACSSPPQPLVGRIRPNTAPARTRAEGPAGVPRASNALHAYSLSGQSWSDREAENSGPCARSGHACASLSKSVLLIFGGADEKHRKLDDVWKLETRREQMTASSRLELWVDAWSVERVAREKKLREDAEAARAAAAAEAAAAEAAAAKAAKGKKGGAAVKKGEKAKVEKAKDKGPGSKKGGAGDKGGAADEPEFPEMKDALQLKKLAKVLAAGVGLPSECLEVTAGADATEPAADANGEGSERGMQVWVRVKPVVGIGLQTFGVDGQSLPAAAMAKIEQLLQLVLPHEIPAEVVPEKKSKKESKVTAEEAAAKAKALRVQGVAQQRLLGYPLFLWTMHTEVVSEVVPCLLWSRPEVQPAAEAEGPTVPQKRSGHTLSRLREEMILFGGSGDHGLFGDVWKLALPALAWSRPTTQGKVPCPRAYHSASARSPKDVEGTGGTQQVIIFGGSDGKRRLADLYVLSVPAFVWSMPVVEGTPPPARCWHTSAGLTAANGTYRVLLYGGIDSHGAALRDCWSLLALTQPEPPPPVEDTKKGKGKKDTKKDPPKKDPPKKDPPPKKGKDGKEVPPAAPPPPPPEEEKGPPEFKWKALPASPPSKLEEQEPPPMLSFASSWSVPKGTFLPSGPRCVATEDAVLIFGGGLPIPPLHLWTCDELLPLEDPAAARDLLASQPGLRLRNVSVSLYAISDDEISNPQLALRLPQVELSRSPLLLQDSRLELQEKHVALSPTISVQEIELEVWVCRRVVALAPLSRLFDSTSGSALNAPLQGPNGGEVGSISFSLEVVGLSTSSRQPAQSAVGVVKGGGADEYVGPFVANVRQGHGVCTYASGARYEGDWKDGMRHGQGELREATGSVYRGGFEYNKPAGVGAWHYADGSWYKGPLVNGLQHGFGEFRGADGSSYLGEWLRGKRWGEGEYRQPATRTAGSVYFKGLMQEDKKHGYGILVIQDLGPKGGESVFEGNWNMDVRQGHGKMTMSNGDVFEGEWQNDRRNGIGELVSHNGDRYVGKWINDKRHGKGKQTWERGAKVYEGLWENDAPHGYGVCKYANGDVYDGEWRMGKKHGQGSMKRQGTLEAYTGTWDHDERQGVGEQVYANGDVYQGHFHDGVRSGTGTLMETSGATYEGKWLNGLQHGFGEHRAKGAVYKGEWVAGHRCGKGICTYGNGDEYIGEWKADARSGEGKLTRKTQIGEEVWREFYSYEGSWSNGVPNGQGKSVSAPPPDGDGETYEGSWLRGQRHGIGKCVYHDGECYIGDWRHGERQGIGSLAFTAED</sequence>
<dbReference type="Gene3D" id="2.120.10.80">
    <property type="entry name" value="Kelch-type beta propeller"/>
    <property type="match status" value="3"/>
</dbReference>
<dbReference type="Pfam" id="PF02493">
    <property type="entry name" value="MORN"/>
    <property type="match status" value="19"/>
</dbReference>
<feature type="compositionally biased region" description="Basic and acidic residues" evidence="3">
    <location>
        <begin position="187"/>
        <end position="202"/>
    </location>
</feature>
<keyword evidence="5" id="KW-1185">Reference proteome</keyword>
<keyword evidence="1" id="KW-0677">Repeat</keyword>
<dbReference type="Proteomes" id="UP001515480">
    <property type="component" value="Unassembled WGS sequence"/>
</dbReference>
<feature type="region of interest" description="Disordered" evidence="3">
    <location>
        <begin position="34"/>
        <end position="61"/>
    </location>
</feature>
<dbReference type="EMBL" id="JBGBPQ010000009">
    <property type="protein sequence ID" value="KAL1519702.1"/>
    <property type="molecule type" value="Genomic_DNA"/>
</dbReference>
<feature type="region of interest" description="Disordered" evidence="3">
    <location>
        <begin position="177"/>
        <end position="219"/>
    </location>
</feature>
<gene>
    <name evidence="4" type="ORF">AB1Y20_023212</name>
</gene>
<organism evidence="4 5">
    <name type="scientific">Prymnesium parvum</name>
    <name type="common">Toxic golden alga</name>
    <dbReference type="NCBI Taxonomy" id="97485"/>
    <lineage>
        <taxon>Eukaryota</taxon>
        <taxon>Haptista</taxon>
        <taxon>Haptophyta</taxon>
        <taxon>Prymnesiophyceae</taxon>
        <taxon>Prymnesiales</taxon>
        <taxon>Prymnesiaceae</taxon>
        <taxon>Prymnesium</taxon>
    </lineage>
</organism>
<accession>A0AB34JES8</accession>
<proteinExistence type="predicted"/>
<dbReference type="PANTHER" id="PTHR43215:SF14">
    <property type="entry name" value="RADIAL SPOKE HEAD 1 HOMOLOG"/>
    <property type="match status" value="1"/>
</dbReference>
<dbReference type="InterPro" id="IPR015915">
    <property type="entry name" value="Kelch-typ_b-propeller"/>
</dbReference>
<feature type="region of interest" description="Disordered" evidence="3">
    <location>
        <begin position="547"/>
        <end position="637"/>
    </location>
</feature>
<keyword evidence="2" id="KW-0175">Coiled coil</keyword>
<dbReference type="SUPFAM" id="SSF117281">
    <property type="entry name" value="Kelch motif"/>
    <property type="match status" value="2"/>
</dbReference>
<feature type="compositionally biased region" description="Gly residues" evidence="3">
    <location>
        <begin position="204"/>
        <end position="213"/>
    </location>
</feature>
<dbReference type="SMART" id="SM00698">
    <property type="entry name" value="MORN"/>
    <property type="match status" value="18"/>
</dbReference>
<evidence type="ECO:0000313" key="4">
    <source>
        <dbReference type="EMBL" id="KAL1519702.1"/>
    </source>
</evidence>
<evidence type="ECO:0000256" key="1">
    <source>
        <dbReference type="ARBA" id="ARBA00022737"/>
    </source>
</evidence>
<dbReference type="InterPro" id="IPR003409">
    <property type="entry name" value="MORN"/>
</dbReference>
<evidence type="ECO:0000256" key="3">
    <source>
        <dbReference type="SAM" id="MobiDB-lite"/>
    </source>
</evidence>
<evidence type="ECO:0000313" key="5">
    <source>
        <dbReference type="Proteomes" id="UP001515480"/>
    </source>
</evidence>